<evidence type="ECO:0000313" key="8">
    <source>
        <dbReference type="Proteomes" id="UP000275356"/>
    </source>
</evidence>
<dbReference type="InterPro" id="IPR036271">
    <property type="entry name" value="Tet_transcr_reg_TetR-rel_C_sf"/>
</dbReference>
<evidence type="ECO:0000256" key="3">
    <source>
        <dbReference type="ARBA" id="ARBA00023163"/>
    </source>
</evidence>
<dbReference type="PROSITE" id="PS50977">
    <property type="entry name" value="HTH_TETR_2"/>
    <property type="match status" value="1"/>
</dbReference>
<keyword evidence="2 4" id="KW-0238">DNA-binding</keyword>
<dbReference type="InterPro" id="IPR009057">
    <property type="entry name" value="Homeodomain-like_sf"/>
</dbReference>
<dbReference type="OrthoDB" id="3173376at2"/>
<feature type="region of interest" description="Disordered" evidence="5">
    <location>
        <begin position="194"/>
        <end position="216"/>
    </location>
</feature>
<keyword evidence="3" id="KW-0804">Transcription</keyword>
<keyword evidence="1" id="KW-0805">Transcription regulation</keyword>
<evidence type="ECO:0000256" key="4">
    <source>
        <dbReference type="PROSITE-ProRule" id="PRU00335"/>
    </source>
</evidence>
<feature type="compositionally biased region" description="Low complexity" evidence="5">
    <location>
        <begin position="194"/>
        <end position="208"/>
    </location>
</feature>
<dbReference type="GO" id="GO:0003677">
    <property type="term" value="F:DNA binding"/>
    <property type="evidence" value="ECO:0007669"/>
    <property type="project" value="UniProtKB-UniRule"/>
</dbReference>
<protein>
    <submittedName>
        <fullName evidence="7">TetR family transcriptional regulator</fullName>
    </submittedName>
</protein>
<dbReference type="InterPro" id="IPR001647">
    <property type="entry name" value="HTH_TetR"/>
</dbReference>
<dbReference type="RefSeq" id="WP_123739680.1">
    <property type="nucleotide sequence ID" value="NZ_RKHQ01000001.1"/>
</dbReference>
<name>A0A3N2DD05_9MICO</name>
<evidence type="ECO:0000256" key="1">
    <source>
        <dbReference type="ARBA" id="ARBA00023015"/>
    </source>
</evidence>
<gene>
    <name evidence="7" type="ORF">EDD28_2271</name>
</gene>
<evidence type="ECO:0000313" key="7">
    <source>
        <dbReference type="EMBL" id="ROR97669.1"/>
    </source>
</evidence>
<proteinExistence type="predicted"/>
<dbReference type="SUPFAM" id="SSF46689">
    <property type="entry name" value="Homeodomain-like"/>
    <property type="match status" value="1"/>
</dbReference>
<evidence type="ECO:0000256" key="2">
    <source>
        <dbReference type="ARBA" id="ARBA00023125"/>
    </source>
</evidence>
<comment type="caution">
    <text evidence="7">The sequence shown here is derived from an EMBL/GenBank/DDBJ whole genome shotgun (WGS) entry which is preliminary data.</text>
</comment>
<feature type="domain" description="HTH tetR-type" evidence="6">
    <location>
        <begin position="12"/>
        <end position="70"/>
    </location>
</feature>
<dbReference type="EMBL" id="RKHQ01000001">
    <property type="protein sequence ID" value="ROR97669.1"/>
    <property type="molecule type" value="Genomic_DNA"/>
</dbReference>
<dbReference type="Pfam" id="PF13305">
    <property type="entry name" value="TetR_C_33"/>
    <property type="match status" value="1"/>
</dbReference>
<reference evidence="7 8" key="1">
    <citation type="submission" date="2018-11" db="EMBL/GenBank/DDBJ databases">
        <title>Sequencing the genomes of 1000 actinobacteria strains.</title>
        <authorList>
            <person name="Klenk H.-P."/>
        </authorList>
    </citation>
    <scope>NUCLEOTIDE SEQUENCE [LARGE SCALE GENOMIC DNA]</scope>
    <source>
        <strain evidence="7 8">DSM 13521</strain>
    </source>
</reference>
<accession>A0A3N2DD05</accession>
<evidence type="ECO:0000259" key="6">
    <source>
        <dbReference type="PROSITE" id="PS50977"/>
    </source>
</evidence>
<dbReference type="AlphaFoldDB" id="A0A3N2DD05"/>
<dbReference type="Gene3D" id="1.10.357.10">
    <property type="entry name" value="Tetracycline Repressor, domain 2"/>
    <property type="match status" value="1"/>
</dbReference>
<keyword evidence="8" id="KW-1185">Reference proteome</keyword>
<organism evidence="7 8">
    <name type="scientific">Salana multivorans</name>
    <dbReference type="NCBI Taxonomy" id="120377"/>
    <lineage>
        <taxon>Bacteria</taxon>
        <taxon>Bacillati</taxon>
        <taxon>Actinomycetota</taxon>
        <taxon>Actinomycetes</taxon>
        <taxon>Micrococcales</taxon>
        <taxon>Beutenbergiaceae</taxon>
        <taxon>Salana</taxon>
    </lineage>
</organism>
<feature type="DNA-binding region" description="H-T-H motif" evidence="4">
    <location>
        <begin position="33"/>
        <end position="52"/>
    </location>
</feature>
<dbReference type="InterPro" id="IPR025996">
    <property type="entry name" value="MT1864/Rv1816-like_C"/>
</dbReference>
<sequence length="216" mass="23309">MPTTTREAYHHGDLRSALLRAAMAMLEAGEPFSLRAVARRAEVSQTAPYRHFADREALESALAVQGFRDLRLRLSLDGSPAASEDELVEFAVAYVLFALERPALFTLMFGRECDDGNDERVLAAAELRELLAGSLRGLFPDADHDALATALWSVTHGLAFLHLDGKLPSGSTREVAERVRGSIAALRTVFSTPATASSTDDAAARTPSRVPEESSA</sequence>
<evidence type="ECO:0000256" key="5">
    <source>
        <dbReference type="SAM" id="MobiDB-lite"/>
    </source>
</evidence>
<dbReference type="Proteomes" id="UP000275356">
    <property type="component" value="Unassembled WGS sequence"/>
</dbReference>
<dbReference type="SUPFAM" id="SSF48498">
    <property type="entry name" value="Tetracyclin repressor-like, C-terminal domain"/>
    <property type="match status" value="1"/>
</dbReference>